<dbReference type="RefSeq" id="WP_179646282.1">
    <property type="nucleotide sequence ID" value="NZ_BAAAYY010000005.1"/>
</dbReference>
<sequence length="541" mass="58450">MTGNPNATADAIYLAAHIETFDEHCPDARAVAVRDGRVLAVGGNEILAAYRGPGTEVVDFGAAAILPGFTDSHMHPVAGVTGMARGVDLTDVPTLDAVVAMLREAEPLGEQQWLLGWGLDPNVFDGPMNGRVFEHALEGRPVYLRLRDAHSAVASPRAIALAGITGKETFPDRSSVELADDGAPSGLLLESGAMGLMEPVLPEFTFEHDVAAVLDALRGMSAGGLTGAHVMDFADGSREILEAIEARTDLPVRLRLSPWCTPEMDEADRRDLHELQGLHGRRWTVEGVKFFVDGTVDNGTAWLEHPDVYGENQESAWKDPLRYTEALQFFIRAGVPTATHAIGDAGVRHALTAIEGAGDARNLAPHRIEHIETAPDDIVQAFARLGVVASMQPVHATHHTRADRTDNWSVRLGEERSARGWRCRDLRDLGVTLALGSDWPVTPVDPRAMMADAQLRRPVERPQVAPVQPGQGLTALMAHEGYTTHAARAAGHADFEGRIKEGYLADFTVLAENPLLLSPERQAANPVRATVVEGRLQHSDF</sequence>
<accession>A0A852U9T7</accession>
<dbReference type="SUPFAM" id="SSF51556">
    <property type="entry name" value="Metallo-dependent hydrolases"/>
    <property type="match status" value="1"/>
</dbReference>
<dbReference type="InterPro" id="IPR011059">
    <property type="entry name" value="Metal-dep_hydrolase_composite"/>
</dbReference>
<dbReference type="InterPro" id="IPR013108">
    <property type="entry name" value="Amidohydro_3"/>
</dbReference>
<dbReference type="AlphaFoldDB" id="A0A852U9T7"/>
<evidence type="ECO:0000313" key="2">
    <source>
        <dbReference type="EMBL" id="NYE50874.1"/>
    </source>
</evidence>
<dbReference type="PANTHER" id="PTHR22642">
    <property type="entry name" value="IMIDAZOLONEPROPIONASE"/>
    <property type="match status" value="1"/>
</dbReference>
<reference evidence="2 3" key="1">
    <citation type="submission" date="2020-07" db="EMBL/GenBank/DDBJ databases">
        <title>Sequencing the genomes of 1000 actinobacteria strains.</title>
        <authorList>
            <person name="Klenk H.-P."/>
        </authorList>
    </citation>
    <scope>NUCLEOTIDE SEQUENCE [LARGE SCALE GENOMIC DNA]</scope>
    <source>
        <strain evidence="2 3">CXB654</strain>
    </source>
</reference>
<protein>
    <recommendedName>
        <fullName evidence="1">Amidohydrolase 3 domain-containing protein</fullName>
    </recommendedName>
</protein>
<dbReference type="Gene3D" id="3.20.20.140">
    <property type="entry name" value="Metal-dependent hydrolases"/>
    <property type="match status" value="1"/>
</dbReference>
<proteinExistence type="predicted"/>
<evidence type="ECO:0000313" key="3">
    <source>
        <dbReference type="Proteomes" id="UP000589036"/>
    </source>
</evidence>
<dbReference type="CDD" id="cd01300">
    <property type="entry name" value="YtcJ_like"/>
    <property type="match status" value="1"/>
</dbReference>
<dbReference type="SUPFAM" id="SSF51338">
    <property type="entry name" value="Composite domain of metallo-dependent hydrolases"/>
    <property type="match status" value="1"/>
</dbReference>
<dbReference type="InterPro" id="IPR032466">
    <property type="entry name" value="Metal_Hydrolase"/>
</dbReference>
<dbReference type="EMBL" id="JACCCC010000001">
    <property type="protein sequence ID" value="NYE50874.1"/>
    <property type="molecule type" value="Genomic_DNA"/>
</dbReference>
<keyword evidence="3" id="KW-1185">Reference proteome</keyword>
<comment type="caution">
    <text evidence="2">The sequence shown here is derived from an EMBL/GenBank/DDBJ whole genome shotgun (WGS) entry which is preliminary data.</text>
</comment>
<dbReference type="Proteomes" id="UP000589036">
    <property type="component" value="Unassembled WGS sequence"/>
</dbReference>
<dbReference type="Pfam" id="PF07969">
    <property type="entry name" value="Amidohydro_3"/>
    <property type="match status" value="1"/>
</dbReference>
<dbReference type="GO" id="GO:0016810">
    <property type="term" value="F:hydrolase activity, acting on carbon-nitrogen (but not peptide) bonds"/>
    <property type="evidence" value="ECO:0007669"/>
    <property type="project" value="InterPro"/>
</dbReference>
<organism evidence="2 3">
    <name type="scientific">Spinactinospora alkalitolerans</name>
    <dbReference type="NCBI Taxonomy" id="687207"/>
    <lineage>
        <taxon>Bacteria</taxon>
        <taxon>Bacillati</taxon>
        <taxon>Actinomycetota</taxon>
        <taxon>Actinomycetes</taxon>
        <taxon>Streptosporangiales</taxon>
        <taxon>Nocardiopsidaceae</taxon>
        <taxon>Spinactinospora</taxon>
    </lineage>
</organism>
<gene>
    <name evidence="2" type="ORF">HDA32_005994</name>
</gene>
<feature type="domain" description="Amidohydrolase 3" evidence="1">
    <location>
        <begin position="56"/>
        <end position="536"/>
    </location>
</feature>
<dbReference type="Gene3D" id="2.30.40.10">
    <property type="entry name" value="Urease, subunit C, domain 1"/>
    <property type="match status" value="1"/>
</dbReference>
<dbReference type="InterPro" id="IPR033932">
    <property type="entry name" value="YtcJ-like"/>
</dbReference>
<evidence type="ECO:0000259" key="1">
    <source>
        <dbReference type="Pfam" id="PF07969"/>
    </source>
</evidence>
<name>A0A852U9T7_9ACTN</name>
<dbReference type="Gene3D" id="3.10.310.70">
    <property type="match status" value="1"/>
</dbReference>
<dbReference type="PANTHER" id="PTHR22642:SF2">
    <property type="entry name" value="PROTEIN LONG AFTER FAR-RED 3"/>
    <property type="match status" value="1"/>
</dbReference>